<dbReference type="Gene3D" id="3.30.1230.10">
    <property type="entry name" value="YlxR-like"/>
    <property type="match status" value="1"/>
</dbReference>
<sequence>MSTNESHPVRTCVGCRQRAAKQDLLRVVAQDGVLAPDPAGRSPGRGAYLHRSTACLDLALRRRAFTRALRAQAALDPHRLTEHVEQVEIRKTVRTD</sequence>
<dbReference type="InterPro" id="IPR035931">
    <property type="entry name" value="YlxR-like_sf"/>
</dbReference>
<dbReference type="Proteomes" id="UP001183648">
    <property type="component" value="Unassembled WGS sequence"/>
</dbReference>
<dbReference type="RefSeq" id="WP_310299333.1">
    <property type="nucleotide sequence ID" value="NZ_BAAAPS010000007.1"/>
</dbReference>
<proteinExistence type="predicted"/>
<feature type="domain" description="YlxR" evidence="1">
    <location>
        <begin position="10"/>
        <end position="81"/>
    </location>
</feature>
<dbReference type="CDD" id="cd00279">
    <property type="entry name" value="YlxR"/>
    <property type="match status" value="1"/>
</dbReference>
<keyword evidence="3" id="KW-1185">Reference proteome</keyword>
<reference evidence="2 3" key="1">
    <citation type="submission" date="2023-07" db="EMBL/GenBank/DDBJ databases">
        <title>Sequencing the genomes of 1000 actinobacteria strains.</title>
        <authorList>
            <person name="Klenk H.-P."/>
        </authorList>
    </citation>
    <scope>NUCLEOTIDE SEQUENCE [LARGE SCALE GENOMIC DNA]</scope>
    <source>
        <strain evidence="2 3">DSM 19426</strain>
    </source>
</reference>
<dbReference type="SUPFAM" id="SSF64376">
    <property type="entry name" value="YlxR-like"/>
    <property type="match status" value="1"/>
</dbReference>
<evidence type="ECO:0000313" key="2">
    <source>
        <dbReference type="EMBL" id="MDR7361401.1"/>
    </source>
</evidence>
<protein>
    <submittedName>
        <fullName evidence="2">RNA-binding protein YlxR (DUF448 family)</fullName>
    </submittedName>
</protein>
<dbReference type="EMBL" id="JAVDYG010000001">
    <property type="protein sequence ID" value="MDR7361401.1"/>
    <property type="molecule type" value="Genomic_DNA"/>
</dbReference>
<gene>
    <name evidence="2" type="ORF">J2S63_000954</name>
</gene>
<evidence type="ECO:0000313" key="3">
    <source>
        <dbReference type="Proteomes" id="UP001183648"/>
    </source>
</evidence>
<comment type="caution">
    <text evidence="2">The sequence shown here is derived from an EMBL/GenBank/DDBJ whole genome shotgun (WGS) entry which is preliminary data.</text>
</comment>
<evidence type="ECO:0000259" key="1">
    <source>
        <dbReference type="Pfam" id="PF04296"/>
    </source>
</evidence>
<dbReference type="InterPro" id="IPR037465">
    <property type="entry name" value="YlxR"/>
</dbReference>
<accession>A0ABU2BT02</accession>
<dbReference type="Pfam" id="PF04296">
    <property type="entry name" value="YlxR"/>
    <property type="match status" value="1"/>
</dbReference>
<organism evidence="2 3">
    <name type="scientific">Nocardioides marmoribigeumensis</name>
    <dbReference type="NCBI Taxonomy" id="433649"/>
    <lineage>
        <taxon>Bacteria</taxon>
        <taxon>Bacillati</taxon>
        <taxon>Actinomycetota</taxon>
        <taxon>Actinomycetes</taxon>
        <taxon>Propionibacteriales</taxon>
        <taxon>Nocardioidaceae</taxon>
        <taxon>Nocardioides</taxon>
    </lineage>
</organism>
<dbReference type="PANTHER" id="PTHR34215">
    <property type="entry name" value="BLL0784 PROTEIN"/>
    <property type="match status" value="1"/>
</dbReference>
<dbReference type="InterPro" id="IPR007393">
    <property type="entry name" value="YlxR_dom"/>
</dbReference>
<name>A0ABU2BT02_9ACTN</name>
<dbReference type="PANTHER" id="PTHR34215:SF1">
    <property type="entry name" value="YLXR DOMAIN-CONTAINING PROTEIN"/>
    <property type="match status" value="1"/>
</dbReference>